<dbReference type="Gene3D" id="1.25.10.10">
    <property type="entry name" value="Leucine-rich Repeat Variant"/>
    <property type="match status" value="1"/>
</dbReference>
<proteinExistence type="predicted"/>
<keyword evidence="3" id="KW-1185">Reference proteome</keyword>
<dbReference type="SUPFAM" id="SSF48371">
    <property type="entry name" value="ARM repeat"/>
    <property type="match status" value="1"/>
</dbReference>
<name>A0ABQ7PWJ6_PLUXY</name>
<sequence>MQSSLSILICLVLLKSIYVYAETGTDDLIKEFRESMMKQAFLEDNDSNYRTEDGEFDLKHTIKDKRKRLDQHGKHYEHLVPMIKKIRDHIRDPDNLDQFIASRGLENFFVNHLDIKHSGIRKELLQTLKLIFELSPALTRQHLPEGVSESLVDIFETDDDLECKGLVLEILYFWLPENPHLQAKIIDYKGLDPFYMQITNLSADVIYTMLDLFNRILKEHLKGISNLKDLGTVGEGRDLLKYLATPKTCIGLFNVFEISFVYSTLENKLMVPVFQLMQSVAPICSESFARMSKSRSLFKDLLGYISKDVNKAYYNNLNINVTAVQDTVKGFLRKKHGRIEL</sequence>
<gene>
    <name evidence="2" type="ORF">JYU34_019322</name>
</gene>
<organism evidence="2 3">
    <name type="scientific">Plutella xylostella</name>
    <name type="common">Diamondback moth</name>
    <name type="synonym">Plutella maculipennis</name>
    <dbReference type="NCBI Taxonomy" id="51655"/>
    <lineage>
        <taxon>Eukaryota</taxon>
        <taxon>Metazoa</taxon>
        <taxon>Ecdysozoa</taxon>
        <taxon>Arthropoda</taxon>
        <taxon>Hexapoda</taxon>
        <taxon>Insecta</taxon>
        <taxon>Pterygota</taxon>
        <taxon>Neoptera</taxon>
        <taxon>Endopterygota</taxon>
        <taxon>Lepidoptera</taxon>
        <taxon>Glossata</taxon>
        <taxon>Ditrysia</taxon>
        <taxon>Yponomeutoidea</taxon>
        <taxon>Plutellidae</taxon>
        <taxon>Plutella</taxon>
    </lineage>
</organism>
<dbReference type="InterPro" id="IPR011989">
    <property type="entry name" value="ARM-like"/>
</dbReference>
<dbReference type="EMBL" id="JAHIBW010000026">
    <property type="protein sequence ID" value="KAG7297351.1"/>
    <property type="molecule type" value="Genomic_DNA"/>
</dbReference>
<keyword evidence="1" id="KW-0732">Signal</keyword>
<reference evidence="2 3" key="1">
    <citation type="submission" date="2021-06" db="EMBL/GenBank/DDBJ databases">
        <title>A haploid diamondback moth (Plutella xylostella L.) genome assembly resolves 31 chromosomes and identifies a diamide resistance mutation.</title>
        <authorList>
            <person name="Ward C.M."/>
            <person name="Perry K.D."/>
            <person name="Baker G."/>
            <person name="Powis K."/>
            <person name="Heckel D.G."/>
            <person name="Baxter S.W."/>
        </authorList>
    </citation>
    <scope>NUCLEOTIDE SEQUENCE [LARGE SCALE GENOMIC DNA]</scope>
    <source>
        <strain evidence="2 3">LV</strain>
        <tissue evidence="2">Single pupa</tissue>
    </source>
</reference>
<evidence type="ECO:0000256" key="1">
    <source>
        <dbReference type="SAM" id="SignalP"/>
    </source>
</evidence>
<comment type="caution">
    <text evidence="2">The sequence shown here is derived from an EMBL/GenBank/DDBJ whole genome shotgun (WGS) entry which is preliminary data.</text>
</comment>
<evidence type="ECO:0000313" key="2">
    <source>
        <dbReference type="EMBL" id="KAG7297351.1"/>
    </source>
</evidence>
<protein>
    <submittedName>
        <fullName evidence="2">Uncharacterized protein</fullName>
    </submittedName>
</protein>
<dbReference type="Proteomes" id="UP000823941">
    <property type="component" value="Chromosome 26"/>
</dbReference>
<accession>A0ABQ7PWJ6</accession>
<feature type="chain" id="PRO_5046379150" evidence="1">
    <location>
        <begin position="22"/>
        <end position="341"/>
    </location>
</feature>
<evidence type="ECO:0000313" key="3">
    <source>
        <dbReference type="Proteomes" id="UP000823941"/>
    </source>
</evidence>
<dbReference type="InterPro" id="IPR016024">
    <property type="entry name" value="ARM-type_fold"/>
</dbReference>
<feature type="signal peptide" evidence="1">
    <location>
        <begin position="1"/>
        <end position="21"/>
    </location>
</feature>